<feature type="domain" description="PBP" evidence="3">
    <location>
        <begin position="32"/>
        <end position="262"/>
    </location>
</feature>
<dbReference type="Pfam" id="PF12849">
    <property type="entry name" value="PBP_like_2"/>
    <property type="match status" value="1"/>
</dbReference>
<dbReference type="InterPro" id="IPR050811">
    <property type="entry name" value="Phosphate_ABC_transporter"/>
</dbReference>
<feature type="chain" id="PRO_5001755041" evidence="2">
    <location>
        <begin position="28"/>
        <end position="278"/>
    </location>
</feature>
<dbReference type="PANTHER" id="PTHR30570:SF1">
    <property type="entry name" value="PHOSPHATE-BINDING PROTEIN PSTS"/>
    <property type="match status" value="1"/>
</dbReference>
<dbReference type="PANTHER" id="PTHR30570">
    <property type="entry name" value="PERIPLASMIC PHOSPHATE BINDING COMPONENT OF PHOSPHATE ABC TRANSPORTER"/>
    <property type="match status" value="1"/>
</dbReference>
<gene>
    <name evidence="4" type="ORF">M2A_3226</name>
</gene>
<feature type="signal peptide" evidence="2">
    <location>
        <begin position="1"/>
        <end position="27"/>
    </location>
</feature>
<evidence type="ECO:0000256" key="2">
    <source>
        <dbReference type="SAM" id="SignalP"/>
    </source>
</evidence>
<dbReference type="RefSeq" id="WP_081875704.1">
    <property type="nucleotide sequence ID" value="NZ_BBIO01000026.1"/>
</dbReference>
<reference evidence="4 5" key="1">
    <citation type="submission" date="2014-07" db="EMBL/GenBank/DDBJ databases">
        <title>Tepidicaulis marinum gen. nov., sp. nov., a novel marine bacterium denitrifying nitrate to nitrous oxide strictly under microaerobic conditions.</title>
        <authorList>
            <person name="Takeuchi M."/>
            <person name="Yamagishi T."/>
            <person name="Kamagata Y."/>
            <person name="Oshima K."/>
            <person name="Hattori M."/>
            <person name="Katayama T."/>
            <person name="Hanada S."/>
            <person name="Tamaki H."/>
            <person name="Marumo K."/>
            <person name="Maeda H."/>
            <person name="Nedachi M."/>
            <person name="Iwasaki W."/>
            <person name="Suwa Y."/>
            <person name="Sakata S."/>
        </authorList>
    </citation>
    <scope>NUCLEOTIDE SEQUENCE [LARGE SCALE GENOMIC DNA]</scope>
    <source>
        <strain evidence="4 5">MA2</strain>
    </source>
</reference>
<dbReference type="EMBL" id="BBIO01000026">
    <property type="protein sequence ID" value="GAK46727.1"/>
    <property type="molecule type" value="Genomic_DNA"/>
</dbReference>
<evidence type="ECO:0000313" key="5">
    <source>
        <dbReference type="Proteomes" id="UP000028702"/>
    </source>
</evidence>
<dbReference type="STRING" id="1333998.M2A_3226"/>
<proteinExistence type="predicted"/>
<dbReference type="CDD" id="cd13653">
    <property type="entry name" value="PBP2_phosphate_like_1"/>
    <property type="match status" value="1"/>
</dbReference>
<dbReference type="Gene3D" id="3.40.190.10">
    <property type="entry name" value="Periplasmic binding protein-like II"/>
    <property type="match status" value="2"/>
</dbReference>
<dbReference type="SUPFAM" id="SSF53850">
    <property type="entry name" value="Periplasmic binding protein-like II"/>
    <property type="match status" value="1"/>
</dbReference>
<name>A0A081BFA9_9HYPH</name>
<keyword evidence="5" id="KW-1185">Reference proteome</keyword>
<sequence>MTARTLTFLAALAAAAAAIFFSLNSSSEDIEKARLSLTGSSTIAPLALEIAKRYEAQNEGLRIDVETGGSSRGMADARRGLADIGMVSRRLKAEESDLTAHLLARDGVGIIVHSSNPIEAITGAEVTSIYKRETRNWQALGGPDADIILVHKAEGRSTLEVFLDHFKLDNPSITPDVIVGDNEQGIKTVAANPAGIGYVSIGTAEVAIENGAAIKLIKLDGIEASTATVADGSFPMARELNLVTYGEIPENAASFIAFAQSADVNDLIKGQSFVPPRR</sequence>
<evidence type="ECO:0000313" key="4">
    <source>
        <dbReference type="EMBL" id="GAK46727.1"/>
    </source>
</evidence>
<evidence type="ECO:0000256" key="1">
    <source>
        <dbReference type="ARBA" id="ARBA00022729"/>
    </source>
</evidence>
<keyword evidence="1 2" id="KW-0732">Signal</keyword>
<organism evidence="4 5">
    <name type="scientific">Tepidicaulis marinus</name>
    <dbReference type="NCBI Taxonomy" id="1333998"/>
    <lineage>
        <taxon>Bacteria</taxon>
        <taxon>Pseudomonadati</taxon>
        <taxon>Pseudomonadota</taxon>
        <taxon>Alphaproteobacteria</taxon>
        <taxon>Hyphomicrobiales</taxon>
        <taxon>Parvibaculaceae</taxon>
        <taxon>Tepidicaulis</taxon>
    </lineage>
</organism>
<dbReference type="InterPro" id="IPR024370">
    <property type="entry name" value="PBP_domain"/>
</dbReference>
<accession>A0A081BFA9</accession>
<dbReference type="Proteomes" id="UP000028702">
    <property type="component" value="Unassembled WGS sequence"/>
</dbReference>
<dbReference type="eggNOG" id="COG0226">
    <property type="taxonomic scope" value="Bacteria"/>
</dbReference>
<evidence type="ECO:0000259" key="3">
    <source>
        <dbReference type="Pfam" id="PF12849"/>
    </source>
</evidence>
<dbReference type="AlphaFoldDB" id="A0A081BFA9"/>
<protein>
    <submittedName>
        <fullName evidence="4">Phosphate ABC transporter phosphate-binding protein</fullName>
    </submittedName>
</protein>
<comment type="caution">
    <text evidence="4">The sequence shown here is derived from an EMBL/GenBank/DDBJ whole genome shotgun (WGS) entry which is preliminary data.</text>
</comment>